<dbReference type="Pfam" id="PF06287">
    <property type="entry name" value="DUF1039"/>
    <property type="match status" value="1"/>
</dbReference>
<accession>A0A379VS28</accession>
<dbReference type="EMBL" id="UGXR01000001">
    <property type="protein sequence ID" value="SUH09425.1"/>
    <property type="molecule type" value="Genomic_DNA"/>
</dbReference>
<dbReference type="InterPro" id="IPR010437">
    <property type="entry name" value="T3SS_SsaH/EsaH"/>
</dbReference>
<protein>
    <submittedName>
        <fullName evidence="1">Type III secretion system protein SsaH</fullName>
    </submittedName>
</protein>
<dbReference type="AlphaFoldDB" id="A0A379VS28"/>
<name>A0A379VS28_SALET</name>
<proteinExistence type="predicted"/>
<dbReference type="NCBIfam" id="NF011883">
    <property type="entry name" value="PRK15356.1"/>
    <property type="match status" value="1"/>
</dbReference>
<gene>
    <name evidence="1" type="ORF">NCTC8256_03395</name>
</gene>
<evidence type="ECO:0000313" key="2">
    <source>
        <dbReference type="Proteomes" id="UP000254346"/>
    </source>
</evidence>
<dbReference type="Proteomes" id="UP000254346">
    <property type="component" value="Unassembled WGS sequence"/>
</dbReference>
<reference evidence="1 2" key="1">
    <citation type="submission" date="2018-06" db="EMBL/GenBank/DDBJ databases">
        <authorList>
            <consortium name="Pathogen Informatics"/>
            <person name="Doyle S."/>
        </authorList>
    </citation>
    <scope>NUCLEOTIDE SEQUENCE [LARGE SCALE GENOMIC DNA]</scope>
    <source>
        <strain evidence="1 2">NCTC8256</strain>
    </source>
</reference>
<organism evidence="1 2">
    <name type="scientific">Salmonella enterica I</name>
    <dbReference type="NCBI Taxonomy" id="59201"/>
    <lineage>
        <taxon>Bacteria</taxon>
        <taxon>Pseudomonadati</taxon>
        <taxon>Pseudomonadota</taxon>
        <taxon>Gammaproteobacteria</taxon>
        <taxon>Enterobacterales</taxon>
        <taxon>Enterobacteriaceae</taxon>
        <taxon>Salmonella</taxon>
    </lineage>
</organism>
<dbReference type="NCBIfam" id="TIGR02498">
    <property type="entry name" value="type_III_ssaH"/>
    <property type="match status" value="1"/>
</dbReference>
<sequence length="99" mass="10904">MESLLKSEVISDDVRRLLLEIMFAGVNHSLISQVHAMLPALTVIVPDKKLQLVCLALLLAGLNEPLKAAKILSDIDLPEAMALRLLFPAPNEGLKIEYF</sequence>
<evidence type="ECO:0000313" key="1">
    <source>
        <dbReference type="EMBL" id="SUH09425.1"/>
    </source>
</evidence>